<gene>
    <name evidence="1" type="ORF">METZ01_LOCUS406110</name>
</gene>
<evidence type="ECO:0008006" key="2">
    <source>
        <dbReference type="Google" id="ProtNLM"/>
    </source>
</evidence>
<dbReference type="AlphaFoldDB" id="A0A382W346"/>
<evidence type="ECO:0000313" key="1">
    <source>
        <dbReference type="EMBL" id="SVD53256.1"/>
    </source>
</evidence>
<reference evidence="1" key="1">
    <citation type="submission" date="2018-05" db="EMBL/GenBank/DDBJ databases">
        <authorList>
            <person name="Lanie J.A."/>
            <person name="Ng W.-L."/>
            <person name="Kazmierczak K.M."/>
            <person name="Andrzejewski T.M."/>
            <person name="Davidsen T.M."/>
            <person name="Wayne K.J."/>
            <person name="Tettelin H."/>
            <person name="Glass J.I."/>
            <person name="Rusch D."/>
            <person name="Podicherti R."/>
            <person name="Tsui H.-C.T."/>
            <person name="Winkler M.E."/>
        </authorList>
    </citation>
    <scope>NUCLEOTIDE SEQUENCE</scope>
</reference>
<sequence length="94" mass="10285">MMGFIGFSLLGGGGSSLDAAQREMVSLVQQTRMQATLSGRETRLIVHDDPAVPEKFHRYLEIVVEDANVTGAWRPLGQGTLLPEGAYIVPDEER</sequence>
<organism evidence="1">
    <name type="scientific">marine metagenome</name>
    <dbReference type="NCBI Taxonomy" id="408172"/>
    <lineage>
        <taxon>unclassified sequences</taxon>
        <taxon>metagenomes</taxon>
        <taxon>ecological metagenomes</taxon>
    </lineage>
</organism>
<proteinExistence type="predicted"/>
<accession>A0A382W346</accession>
<protein>
    <recommendedName>
        <fullName evidence="2">General secretion pathway GspH domain-containing protein</fullName>
    </recommendedName>
</protein>
<dbReference type="EMBL" id="UINC01156690">
    <property type="protein sequence ID" value="SVD53256.1"/>
    <property type="molecule type" value="Genomic_DNA"/>
</dbReference>
<name>A0A382W346_9ZZZZ</name>
<feature type="non-terminal residue" evidence="1">
    <location>
        <position position="94"/>
    </location>
</feature>